<keyword evidence="6" id="KW-0862">Zinc</keyword>
<dbReference type="NCBIfam" id="NF006370">
    <property type="entry name" value="PRK08596.1"/>
    <property type="match status" value="1"/>
</dbReference>
<dbReference type="RefSeq" id="WP_041087997.1">
    <property type="nucleotide sequence ID" value="NZ_JXRP01000014.1"/>
</dbReference>
<dbReference type="SUPFAM" id="SSF53187">
    <property type="entry name" value="Zn-dependent exopeptidases"/>
    <property type="match status" value="1"/>
</dbReference>
<dbReference type="InterPro" id="IPR002933">
    <property type="entry name" value="Peptidase_M20"/>
</dbReference>
<dbReference type="PANTHER" id="PTHR43808:SF24">
    <property type="entry name" value="N-FORMYL-4-AMINO-5-AMINOMETHYL-2-METHYLPYRIMIDINE DEFORMYLASE"/>
    <property type="match status" value="1"/>
</dbReference>
<dbReference type="OrthoDB" id="9792335at2"/>
<dbReference type="PANTHER" id="PTHR43808">
    <property type="entry name" value="ACETYLORNITHINE DEACETYLASE"/>
    <property type="match status" value="1"/>
</dbReference>
<keyword evidence="10" id="KW-1185">Reference proteome</keyword>
<comment type="caution">
    <text evidence="9">The sequence shown here is derived from an EMBL/GenBank/DDBJ whole genome shotgun (WGS) entry which is preliminary data.</text>
</comment>
<dbReference type="EMBL" id="JXRP01000014">
    <property type="protein sequence ID" value="KIL47196.1"/>
    <property type="molecule type" value="Genomic_DNA"/>
</dbReference>
<name>A0A0C2VRX4_9BACL</name>
<dbReference type="InterPro" id="IPR010182">
    <property type="entry name" value="ArgE/DapE"/>
</dbReference>
<evidence type="ECO:0000256" key="6">
    <source>
        <dbReference type="ARBA" id="ARBA00022833"/>
    </source>
</evidence>
<dbReference type="InterPro" id="IPR011650">
    <property type="entry name" value="Peptidase_M20_dimer"/>
</dbReference>
<evidence type="ECO:0000256" key="7">
    <source>
        <dbReference type="ARBA" id="ARBA00023285"/>
    </source>
</evidence>
<feature type="domain" description="Peptidase M20 dimerisation" evidence="8">
    <location>
        <begin position="213"/>
        <end position="302"/>
    </location>
</feature>
<evidence type="ECO:0000256" key="5">
    <source>
        <dbReference type="ARBA" id="ARBA00022801"/>
    </source>
</evidence>
<accession>A0A0C2VRX4</accession>
<evidence type="ECO:0000313" key="9">
    <source>
        <dbReference type="EMBL" id="KIL47196.1"/>
    </source>
</evidence>
<dbReference type="InterPro" id="IPR036264">
    <property type="entry name" value="Bact_exopeptidase_dim_dom"/>
</dbReference>
<sequence length="426" mass="46762">MDKNLSILIKQVVDRKEELIDLVKDLISYKTPAPPARNTKDAQEFVAGFMKNLGFTIDTWDVYPNDPNVVGVLEGTDSENYKSLIINGHIDVAEVDEAEQWEVDPFTPVVKNNAIIGRGAADMKGGLAGAMFAFQLLHDAGVKLPGDIIFQSVIGEEVGEAGTWECCKRGYKADFAVVVDTSDLHIQGQGGVITGWITVKSEKTFHDATRRSMIHAGGGLSGASAIEKMMKVIEGLQELERHWAVTKSYPGFLPGTNTINPAVIEGGRHAAFIADECRLWITVHYYPDESHEQVATEIEEHILGIAKADLWLRDNLPTFEWGGTSMIEDRGEIFPSLEIDPNHAGVKLLASTHEHISKQHAIIDVSPTVTDGGWLGEAGIPTVIYGPGDLNNAHAVNEQVSIEQLLEYTKVILAFIYEWSFTKKSS</sequence>
<protein>
    <submittedName>
        <fullName evidence="9">Acetylornithine deacetylase</fullName>
    </submittedName>
</protein>
<dbReference type="InterPro" id="IPR050072">
    <property type="entry name" value="Peptidase_M20A"/>
</dbReference>
<dbReference type="GO" id="GO:0046872">
    <property type="term" value="F:metal ion binding"/>
    <property type="evidence" value="ECO:0007669"/>
    <property type="project" value="UniProtKB-KW"/>
</dbReference>
<evidence type="ECO:0000313" key="10">
    <source>
        <dbReference type="Proteomes" id="UP000031938"/>
    </source>
</evidence>
<dbReference type="Gene3D" id="3.30.70.360">
    <property type="match status" value="1"/>
</dbReference>
<dbReference type="STRING" id="889306.KP78_17690"/>
<dbReference type="Proteomes" id="UP000031938">
    <property type="component" value="Unassembled WGS sequence"/>
</dbReference>
<dbReference type="Gene3D" id="3.40.630.10">
    <property type="entry name" value="Zn peptidases"/>
    <property type="match status" value="1"/>
</dbReference>
<keyword evidence="5" id="KW-0378">Hydrolase</keyword>
<dbReference type="GO" id="GO:0016787">
    <property type="term" value="F:hydrolase activity"/>
    <property type="evidence" value="ECO:0007669"/>
    <property type="project" value="UniProtKB-KW"/>
</dbReference>
<evidence type="ECO:0000259" key="8">
    <source>
        <dbReference type="Pfam" id="PF07687"/>
    </source>
</evidence>
<comment type="cofactor">
    <cofactor evidence="1">
        <name>Co(2+)</name>
        <dbReference type="ChEBI" id="CHEBI:48828"/>
    </cofactor>
</comment>
<dbReference type="SUPFAM" id="SSF55031">
    <property type="entry name" value="Bacterial exopeptidase dimerisation domain"/>
    <property type="match status" value="1"/>
</dbReference>
<dbReference type="PATRIC" id="fig|889306.3.peg.1782"/>
<dbReference type="Pfam" id="PF01546">
    <property type="entry name" value="Peptidase_M20"/>
    <property type="match status" value="1"/>
</dbReference>
<dbReference type="AlphaFoldDB" id="A0A0C2VRX4"/>
<organism evidence="9 10">
    <name type="scientific">Jeotgalibacillus soli</name>
    <dbReference type="NCBI Taxonomy" id="889306"/>
    <lineage>
        <taxon>Bacteria</taxon>
        <taxon>Bacillati</taxon>
        <taxon>Bacillota</taxon>
        <taxon>Bacilli</taxon>
        <taxon>Bacillales</taxon>
        <taxon>Caryophanaceae</taxon>
        <taxon>Jeotgalibacillus</taxon>
    </lineage>
</organism>
<dbReference type="NCBIfam" id="TIGR01910">
    <property type="entry name" value="DapE-ArgE"/>
    <property type="match status" value="1"/>
</dbReference>
<comment type="similarity">
    <text evidence="3">Belongs to the peptidase M20A family.</text>
</comment>
<reference evidence="9 10" key="1">
    <citation type="submission" date="2015-01" db="EMBL/GenBank/DDBJ databases">
        <title>Genome sequencing of Jeotgalibacillus soli.</title>
        <authorList>
            <person name="Goh K.M."/>
            <person name="Chan K.-G."/>
            <person name="Yaakop A.S."/>
            <person name="Ee R."/>
            <person name="Gan H.M."/>
            <person name="Chan C.S."/>
        </authorList>
    </citation>
    <scope>NUCLEOTIDE SEQUENCE [LARGE SCALE GENOMIC DNA]</scope>
    <source>
        <strain evidence="9 10">P9</strain>
    </source>
</reference>
<comment type="cofactor">
    <cofactor evidence="2">
        <name>Zn(2+)</name>
        <dbReference type="ChEBI" id="CHEBI:29105"/>
    </cofactor>
</comment>
<keyword evidence="4" id="KW-0479">Metal-binding</keyword>
<evidence type="ECO:0000256" key="4">
    <source>
        <dbReference type="ARBA" id="ARBA00022723"/>
    </source>
</evidence>
<proteinExistence type="inferred from homology"/>
<evidence type="ECO:0000256" key="1">
    <source>
        <dbReference type="ARBA" id="ARBA00001941"/>
    </source>
</evidence>
<keyword evidence="7" id="KW-0170">Cobalt</keyword>
<evidence type="ECO:0000256" key="2">
    <source>
        <dbReference type="ARBA" id="ARBA00001947"/>
    </source>
</evidence>
<gene>
    <name evidence="9" type="ORF">KP78_17690</name>
</gene>
<evidence type="ECO:0000256" key="3">
    <source>
        <dbReference type="ARBA" id="ARBA00006247"/>
    </source>
</evidence>
<dbReference type="Pfam" id="PF07687">
    <property type="entry name" value="M20_dimer"/>
    <property type="match status" value="1"/>
</dbReference>